<dbReference type="AlphaFoldDB" id="A0A2M7TET4"/>
<dbReference type="EMBL" id="PFNK01000004">
    <property type="protein sequence ID" value="PIZ44224.1"/>
    <property type="molecule type" value="Genomic_DNA"/>
</dbReference>
<dbReference type="GO" id="GO:0051301">
    <property type="term" value="P:cell division"/>
    <property type="evidence" value="ECO:0007669"/>
    <property type="project" value="InterPro"/>
</dbReference>
<proteinExistence type="predicted"/>
<dbReference type="SMART" id="SM00842">
    <property type="entry name" value="FtsA"/>
    <property type="match status" value="1"/>
</dbReference>
<sequence length="315" mass="34259">MNFPAIPKILLFNKAKGKPAGGEFLALEVDSEVAKAARFKYSPDGGIELLAIGKHQITDPSACHSGVIFNRALVTEALNFAIKRAISDYASAPKDVIFGIFGSQTKCFSTVARSIRESPEEKVTEKEIMETVDRIEEAAFSRALGVASFELGDPNIEVELTNSAIVSVTADENLVLDDSNFTGEKIEMTLFTAFSPRKHINMIQDICKELGLNLLMSCSETYSLTQSLSPSHNQEFNSILIDIRRDLTNVCVIFGSGPKESLSFGIGAKDISASEDNINHWLVSLDFILTQFEGIKTFPSEVIISGEGAKVVGLP</sequence>
<comment type="caution">
    <text evidence="2">The sequence shown here is derived from an EMBL/GenBank/DDBJ whole genome shotgun (WGS) entry which is preliminary data.</text>
</comment>
<feature type="domain" description="SHS2" evidence="1">
    <location>
        <begin position="24"/>
        <end position="228"/>
    </location>
</feature>
<protein>
    <recommendedName>
        <fullName evidence="1">SHS2 domain-containing protein</fullName>
    </recommendedName>
</protein>
<feature type="non-terminal residue" evidence="2">
    <location>
        <position position="315"/>
    </location>
</feature>
<dbReference type="Proteomes" id="UP000229915">
    <property type="component" value="Unassembled WGS sequence"/>
</dbReference>
<gene>
    <name evidence="2" type="ORF">COY33_00100</name>
</gene>
<reference evidence="3" key="1">
    <citation type="submission" date="2017-09" db="EMBL/GenBank/DDBJ databases">
        <title>Depth-based differentiation of microbial function through sediment-hosted aquifers and enrichment of novel symbionts in the deep terrestrial subsurface.</title>
        <authorList>
            <person name="Probst A.J."/>
            <person name="Ladd B."/>
            <person name="Jarett J.K."/>
            <person name="Geller-Mcgrath D.E."/>
            <person name="Sieber C.M.K."/>
            <person name="Emerson J.B."/>
            <person name="Anantharaman K."/>
            <person name="Thomas B.C."/>
            <person name="Malmstrom R."/>
            <person name="Stieglmeier M."/>
            <person name="Klingl A."/>
            <person name="Woyke T."/>
            <person name="Ryan C.M."/>
            <person name="Banfield J.F."/>
        </authorList>
    </citation>
    <scope>NUCLEOTIDE SEQUENCE [LARGE SCALE GENOMIC DNA]</scope>
</reference>
<organism evidence="2 3">
    <name type="scientific">candidate division WWE3 bacterium CG_4_10_14_0_2_um_filter_42_7</name>
    <dbReference type="NCBI Taxonomy" id="1975073"/>
    <lineage>
        <taxon>Bacteria</taxon>
        <taxon>Katanobacteria</taxon>
    </lineage>
</organism>
<accession>A0A2M7TET4</accession>
<evidence type="ECO:0000313" key="2">
    <source>
        <dbReference type="EMBL" id="PIZ44224.1"/>
    </source>
</evidence>
<dbReference type="InterPro" id="IPR003494">
    <property type="entry name" value="SHS2_FtsA"/>
</dbReference>
<evidence type="ECO:0000259" key="1">
    <source>
        <dbReference type="SMART" id="SM00842"/>
    </source>
</evidence>
<name>A0A2M7TET4_UNCKA</name>
<evidence type="ECO:0000313" key="3">
    <source>
        <dbReference type="Proteomes" id="UP000229915"/>
    </source>
</evidence>